<evidence type="ECO:0000313" key="1">
    <source>
        <dbReference type="EMBL" id="MBB5148638.1"/>
    </source>
</evidence>
<organism evidence="1 2">
    <name type="scientific">Ureibacillus thermosphaericus</name>
    <dbReference type="NCBI Taxonomy" id="51173"/>
    <lineage>
        <taxon>Bacteria</taxon>
        <taxon>Bacillati</taxon>
        <taxon>Bacillota</taxon>
        <taxon>Bacilli</taxon>
        <taxon>Bacillales</taxon>
        <taxon>Caryophanaceae</taxon>
        <taxon>Ureibacillus</taxon>
    </lineage>
</organism>
<reference evidence="1 2" key="1">
    <citation type="submission" date="2020-08" db="EMBL/GenBank/DDBJ databases">
        <title>Genomic Encyclopedia of Type Strains, Phase IV (KMG-IV): sequencing the most valuable type-strain genomes for metagenomic binning, comparative biology and taxonomic classification.</title>
        <authorList>
            <person name="Goeker M."/>
        </authorList>
    </citation>
    <scope>NUCLEOTIDE SEQUENCE [LARGE SCALE GENOMIC DNA]</scope>
    <source>
        <strain evidence="1 2">DSM 10633</strain>
    </source>
</reference>
<comment type="caution">
    <text evidence="1">The sequence shown here is derived from an EMBL/GenBank/DDBJ whole genome shotgun (WGS) entry which is preliminary data.</text>
</comment>
<dbReference type="AlphaFoldDB" id="A0A840PWS5"/>
<name>A0A840PWS5_URETH</name>
<proteinExistence type="predicted"/>
<sequence length="65" mass="7453">MRMKELKISDTGHLNLDIMELPESCVIILSNGKAKYAELPPFAETKIITHQGHVKRVKWDEGEDF</sequence>
<keyword evidence="2" id="KW-1185">Reference proteome</keyword>
<evidence type="ECO:0000313" key="2">
    <source>
        <dbReference type="Proteomes" id="UP000557217"/>
    </source>
</evidence>
<gene>
    <name evidence="1" type="ORF">HNR36_001024</name>
</gene>
<accession>A0A840PWS5</accession>
<dbReference type="Proteomes" id="UP000557217">
    <property type="component" value="Unassembled WGS sequence"/>
</dbReference>
<dbReference type="EMBL" id="JACHGZ010000008">
    <property type="protein sequence ID" value="MBB5148638.1"/>
    <property type="molecule type" value="Genomic_DNA"/>
</dbReference>
<dbReference type="InterPro" id="IPR035530">
    <property type="entry name" value="PBSX_XtrA"/>
</dbReference>
<dbReference type="RefSeq" id="WP_168412145.1">
    <property type="nucleotide sequence ID" value="NZ_JAAXPW010000008.1"/>
</dbReference>
<protein>
    <submittedName>
        <fullName evidence="1">Uncharacterized protein</fullName>
    </submittedName>
</protein>
<dbReference type="Pfam" id="PF17356">
    <property type="entry name" value="PBSX_XtrA"/>
    <property type="match status" value="1"/>
</dbReference>